<dbReference type="GO" id="GO:0003677">
    <property type="term" value="F:DNA binding"/>
    <property type="evidence" value="ECO:0007669"/>
    <property type="project" value="InterPro"/>
</dbReference>
<dbReference type="GO" id="GO:0005739">
    <property type="term" value="C:mitochondrion"/>
    <property type="evidence" value="ECO:0007669"/>
    <property type="project" value="TreeGrafter"/>
</dbReference>
<dbReference type="HOGENOM" id="CLU_004299_2_0_1"/>
<evidence type="ECO:0000256" key="4">
    <source>
        <dbReference type="ARBA" id="ARBA00022840"/>
    </source>
</evidence>
<dbReference type="Gene3D" id="3.30.470.30">
    <property type="entry name" value="DNA ligase/mRNA capping enzyme"/>
    <property type="match status" value="1"/>
</dbReference>
<proteinExistence type="inferred from homology"/>
<feature type="domain" description="ATP-dependent DNA ligase family profile" evidence="6">
    <location>
        <begin position="434"/>
        <end position="569"/>
    </location>
</feature>
<feature type="region of interest" description="Disordered" evidence="5">
    <location>
        <begin position="933"/>
        <end position="1002"/>
    </location>
</feature>
<feature type="compositionally biased region" description="Polar residues" evidence="5">
    <location>
        <begin position="789"/>
        <end position="798"/>
    </location>
</feature>
<dbReference type="Gene3D" id="2.40.50.140">
    <property type="entry name" value="Nucleic acid-binding proteins"/>
    <property type="match status" value="1"/>
</dbReference>
<evidence type="ECO:0000313" key="8">
    <source>
        <dbReference type="Proteomes" id="UP000053593"/>
    </source>
</evidence>
<dbReference type="InterPro" id="IPR050191">
    <property type="entry name" value="ATP-dep_DNA_ligase"/>
</dbReference>
<feature type="compositionally biased region" description="Acidic residues" evidence="5">
    <location>
        <begin position="490"/>
        <end position="509"/>
    </location>
</feature>
<evidence type="ECO:0000256" key="2">
    <source>
        <dbReference type="ARBA" id="ARBA00022598"/>
    </source>
</evidence>
<dbReference type="InterPro" id="IPR036599">
    <property type="entry name" value="DNA_ligase_N_sf"/>
</dbReference>
<comment type="similarity">
    <text evidence="1">Belongs to the ATP-dependent DNA ligase family.</text>
</comment>
<feature type="compositionally biased region" description="Polar residues" evidence="5">
    <location>
        <begin position="984"/>
        <end position="995"/>
    </location>
</feature>
<gene>
    <name evidence="7" type="ORF">GYMLUDRAFT_200426</name>
</gene>
<reference evidence="7 8" key="1">
    <citation type="submission" date="2014-04" db="EMBL/GenBank/DDBJ databases">
        <title>Evolutionary Origins and Diversification of the Mycorrhizal Mutualists.</title>
        <authorList>
            <consortium name="DOE Joint Genome Institute"/>
            <consortium name="Mycorrhizal Genomics Consortium"/>
            <person name="Kohler A."/>
            <person name="Kuo A."/>
            <person name="Nagy L.G."/>
            <person name="Floudas D."/>
            <person name="Copeland A."/>
            <person name="Barry K.W."/>
            <person name="Cichocki N."/>
            <person name="Veneault-Fourrey C."/>
            <person name="LaButti K."/>
            <person name="Lindquist E.A."/>
            <person name="Lipzen A."/>
            <person name="Lundell T."/>
            <person name="Morin E."/>
            <person name="Murat C."/>
            <person name="Riley R."/>
            <person name="Ohm R."/>
            <person name="Sun H."/>
            <person name="Tunlid A."/>
            <person name="Henrissat B."/>
            <person name="Grigoriev I.V."/>
            <person name="Hibbett D.S."/>
            <person name="Martin F."/>
        </authorList>
    </citation>
    <scope>NUCLEOTIDE SEQUENCE [LARGE SCALE GENOMIC DNA]</scope>
    <source>
        <strain evidence="7 8">FD-317 M1</strain>
    </source>
</reference>
<keyword evidence="4" id="KW-0067">ATP-binding</keyword>
<dbReference type="PROSITE" id="PS00333">
    <property type="entry name" value="DNA_LIGASE_A2"/>
    <property type="match status" value="1"/>
</dbReference>
<dbReference type="GO" id="GO:0003910">
    <property type="term" value="F:DNA ligase (ATP) activity"/>
    <property type="evidence" value="ECO:0007669"/>
    <property type="project" value="InterPro"/>
</dbReference>
<dbReference type="PROSITE" id="PS50160">
    <property type="entry name" value="DNA_LIGASE_A3"/>
    <property type="match status" value="1"/>
</dbReference>
<feature type="compositionally biased region" description="Basic and acidic residues" evidence="5">
    <location>
        <begin position="806"/>
        <end position="818"/>
    </location>
</feature>
<dbReference type="GO" id="GO:1903461">
    <property type="term" value="P:Okazaki fragment processing involved in mitotic DNA replication"/>
    <property type="evidence" value="ECO:0007669"/>
    <property type="project" value="TreeGrafter"/>
</dbReference>
<dbReference type="GO" id="GO:0005524">
    <property type="term" value="F:ATP binding"/>
    <property type="evidence" value="ECO:0007669"/>
    <property type="project" value="UniProtKB-KW"/>
</dbReference>
<dbReference type="OrthoDB" id="7482721at2759"/>
<dbReference type="InterPro" id="IPR012310">
    <property type="entry name" value="DNA_ligase_ATP-dep_cent"/>
</dbReference>
<dbReference type="Pfam" id="PF04675">
    <property type="entry name" value="DNA_ligase_A_N"/>
    <property type="match status" value="1"/>
</dbReference>
<dbReference type="GO" id="GO:0006310">
    <property type="term" value="P:DNA recombination"/>
    <property type="evidence" value="ECO:0007669"/>
    <property type="project" value="InterPro"/>
</dbReference>
<evidence type="ECO:0000256" key="1">
    <source>
        <dbReference type="ARBA" id="ARBA00007572"/>
    </source>
</evidence>
<dbReference type="Gene3D" id="1.10.3260.10">
    <property type="entry name" value="DNA ligase, ATP-dependent, N-terminal domain"/>
    <property type="match status" value="1"/>
</dbReference>
<feature type="compositionally biased region" description="Polar residues" evidence="5">
    <location>
        <begin position="842"/>
        <end position="856"/>
    </location>
</feature>
<dbReference type="InterPro" id="IPR012308">
    <property type="entry name" value="DNA_ligase_ATP-dep_N"/>
</dbReference>
<accession>A0A0D0BXA6</accession>
<evidence type="ECO:0000259" key="6">
    <source>
        <dbReference type="PROSITE" id="PS50160"/>
    </source>
</evidence>
<feature type="region of interest" description="Disordered" evidence="5">
    <location>
        <begin position="484"/>
        <end position="511"/>
    </location>
</feature>
<organism evidence="7 8">
    <name type="scientific">Collybiopsis luxurians FD-317 M1</name>
    <dbReference type="NCBI Taxonomy" id="944289"/>
    <lineage>
        <taxon>Eukaryota</taxon>
        <taxon>Fungi</taxon>
        <taxon>Dikarya</taxon>
        <taxon>Basidiomycota</taxon>
        <taxon>Agaricomycotina</taxon>
        <taxon>Agaricomycetes</taxon>
        <taxon>Agaricomycetidae</taxon>
        <taxon>Agaricales</taxon>
        <taxon>Marasmiineae</taxon>
        <taxon>Omphalotaceae</taxon>
        <taxon>Collybiopsis</taxon>
        <taxon>Collybiopsis luxurians</taxon>
    </lineage>
</organism>
<evidence type="ECO:0000313" key="7">
    <source>
        <dbReference type="EMBL" id="KIK60331.1"/>
    </source>
</evidence>
<dbReference type="InterPro" id="IPR012340">
    <property type="entry name" value="NA-bd_OB-fold"/>
</dbReference>
<keyword evidence="3" id="KW-0547">Nucleotide-binding</keyword>
<protein>
    <recommendedName>
        <fullName evidence="6">ATP-dependent DNA ligase family profile domain-containing protein</fullName>
    </recommendedName>
</protein>
<feature type="region of interest" description="Disordered" evidence="5">
    <location>
        <begin position="770"/>
        <end position="856"/>
    </location>
</feature>
<name>A0A0D0BXA6_9AGAR</name>
<feature type="compositionally biased region" description="Polar residues" evidence="5">
    <location>
        <begin position="949"/>
        <end position="963"/>
    </location>
</feature>
<dbReference type="SUPFAM" id="SSF56091">
    <property type="entry name" value="DNA ligase/mRNA capping enzyme, catalytic domain"/>
    <property type="match status" value="1"/>
</dbReference>
<dbReference type="GO" id="GO:0006281">
    <property type="term" value="P:DNA repair"/>
    <property type="evidence" value="ECO:0007669"/>
    <property type="project" value="InterPro"/>
</dbReference>
<evidence type="ECO:0000256" key="5">
    <source>
        <dbReference type="SAM" id="MobiDB-lite"/>
    </source>
</evidence>
<dbReference type="GO" id="GO:0005634">
    <property type="term" value="C:nucleus"/>
    <property type="evidence" value="ECO:0007669"/>
    <property type="project" value="TreeGrafter"/>
</dbReference>
<keyword evidence="8" id="KW-1185">Reference proteome</keyword>
<dbReference type="EMBL" id="KN834775">
    <property type="protein sequence ID" value="KIK60331.1"/>
    <property type="molecule type" value="Genomic_DNA"/>
</dbReference>
<dbReference type="Pfam" id="PF01068">
    <property type="entry name" value="DNA_ligase_A_M"/>
    <property type="match status" value="1"/>
</dbReference>
<sequence length="1132" mass="128452">MSDGDLGHPLKFFQFAQLVQSIAKKSKPRSNQQRKANINREWSWSPAYEVFYTFSRRIQATPMPAGTTSIIFRFLFPEDDHKRKFGLRDKSLIGEVAEVLCMSQDRVDAVDKLPVSPGEKVQALLEATSPCNETYIGILGISDVDKLLNNLASTSPWSHSSFSTRNLSRHLTKEKHTRKSILRTLYRKMSPLEAAVLTQIILKDLRPLLYPQLELDSTTALRDYNTKAVKILIKESAMRAWDLSNRMNKSYRMRWDLDDAAKAFESGYEVGPEIGYQIGVPKSQKGRSCKHALSFFSNSSQVWAETKYDGERAQIHVQVRQGQKPQITIFSKSKRESTDDRRALHDVILDCLGLNGQPGVKPRVKRSAILDAEMVPFEGTQILEFWRIRRLIRETAVGVRGRWSKKINGECLVDSDNESESSLKSNAEGQHLGLIFFDIMYLEDESLIQQPYYRRREILEKLIITQPGQAILADRWLIDIHNHSPNDHDVSDEDDEDDEDDGDELDEDGNPARGALRKVLARKLAFGEEGLVLKAAESEYNEYGKPWVKLKKDYIEGLGDTLDLVLLAAANVSDRALELRVPLTTMTTFYIGAQTNKSDTMNDPTLKPHFYIYFTAAYGLSRAELESLNFLIKTDDPVECDSDKKQPLPCDELEYTFYMYDKLARPQFMLREPIAVELFGDRFTVSEGSEHYELRWPRITKYFRRHDRSWRDCLSLQELHVQAREAMGRVSANEIVQKQVEITFDSRVEEIDHNLSGNMRARTEMWKKRLAEADRPKQARRKGNDGQKGRQSSKQVESSIPKKRKSNQDEARVTSPEKMKRKRHNAEEDVFPKSLSDWLPSASRQTFAGPSSNPGHVQQIRPPFVKQMKVPEAASDGVNGFYFDAAAQLSLPPSSPIASASASTRHVLSPLRGHQLHKQEKAVPLQVTTNTVRSPLLDHPHSGTRPVQDENSQPGVGSTSPIRSQVAKRAHYPSPPTSPLKLGENSNGKNHTSSIPVGPIETPARPPVDSFFRDAAFWVPPLKEKHPELPSMKAIVESGIRLHALHAFFNACRWNREHNCSIGACPPTRGIVLLDPEDGDGPGWMLTVLNGIRELETKRRLSDEPRKAIWIFNRRTFDAAKDVRSQVLSLFE</sequence>
<dbReference type="InterPro" id="IPR016059">
    <property type="entry name" value="DNA_ligase_ATP-dep_CS"/>
</dbReference>
<feature type="compositionally biased region" description="Basic and acidic residues" evidence="5">
    <location>
        <begin position="770"/>
        <end position="788"/>
    </location>
</feature>
<dbReference type="PANTHER" id="PTHR45674">
    <property type="entry name" value="DNA LIGASE 1/3 FAMILY MEMBER"/>
    <property type="match status" value="1"/>
</dbReference>
<dbReference type="PROSITE" id="PS00697">
    <property type="entry name" value="DNA_LIGASE_A1"/>
    <property type="match status" value="1"/>
</dbReference>
<dbReference type="AlphaFoldDB" id="A0A0D0BXA6"/>
<dbReference type="PANTHER" id="PTHR45674:SF12">
    <property type="entry name" value="ATP DEPENDENT DNA LIGASE DOMAIN-CONTAINING PROTEIN"/>
    <property type="match status" value="1"/>
</dbReference>
<keyword evidence="2" id="KW-0436">Ligase</keyword>
<dbReference type="Proteomes" id="UP000053593">
    <property type="component" value="Unassembled WGS sequence"/>
</dbReference>
<evidence type="ECO:0000256" key="3">
    <source>
        <dbReference type="ARBA" id="ARBA00022741"/>
    </source>
</evidence>